<dbReference type="Proteomes" id="UP000005413">
    <property type="component" value="Unassembled WGS sequence"/>
</dbReference>
<comment type="caution">
    <text evidence="1">The sequence shown here is derived from an EMBL/GenBank/DDBJ whole genome shotgun (WGS) entry which is preliminary data.</text>
</comment>
<name>G5JKR8_9STAP</name>
<sequence>MSSKINVLVFDDKHYQIKFIVVALPKISISYRHSHFKSIDKTN</sequence>
<organism evidence="1 2">
    <name type="scientific">Staphylococcus simiae CCM 7213 = CCUG 51256</name>
    <dbReference type="NCBI Taxonomy" id="911238"/>
    <lineage>
        <taxon>Bacteria</taxon>
        <taxon>Bacillati</taxon>
        <taxon>Bacillota</taxon>
        <taxon>Bacilli</taxon>
        <taxon>Bacillales</taxon>
        <taxon>Staphylococcaceae</taxon>
        <taxon>Staphylococcus</taxon>
    </lineage>
</organism>
<protein>
    <submittedName>
        <fullName evidence="1">Uncharacterized protein</fullName>
    </submittedName>
</protein>
<dbReference type="RefSeq" id="WP_002464770.1">
    <property type="nucleotide sequence ID" value="NZ_AEUN01000493.1"/>
</dbReference>
<proteinExistence type="predicted"/>
<accession>G5JKR8</accession>
<keyword evidence="2" id="KW-1185">Reference proteome</keyword>
<dbReference type="PATRIC" id="fig|911238.3.peg.1827"/>
<dbReference type="EMBL" id="AEUN01000493">
    <property type="protein sequence ID" value="EHJ07197.1"/>
    <property type="molecule type" value="Genomic_DNA"/>
</dbReference>
<evidence type="ECO:0000313" key="1">
    <source>
        <dbReference type="EMBL" id="EHJ07197.1"/>
    </source>
</evidence>
<gene>
    <name evidence="1" type="ORF">SS7213T_10399</name>
</gene>
<reference evidence="1 2" key="1">
    <citation type="journal article" date="2012" name="BMC Genomics">
        <title>Comparative genomic analysis of the genus Staphylococcus including Staphylococcus aureus and its newly described sister species Staphylococcus simiae.</title>
        <authorList>
            <person name="Suzuki H."/>
            <person name="Lefebure T."/>
            <person name="Pavinski Bitar P."/>
            <person name="Stanhope M.J."/>
        </authorList>
    </citation>
    <scope>NUCLEOTIDE SEQUENCE [LARGE SCALE GENOMIC DNA]</scope>
    <source>
        <strain evidence="1 2">CCM 7213</strain>
    </source>
</reference>
<evidence type="ECO:0000313" key="2">
    <source>
        <dbReference type="Proteomes" id="UP000005413"/>
    </source>
</evidence>
<dbReference type="AlphaFoldDB" id="G5JKR8"/>